<proteinExistence type="predicted"/>
<evidence type="ECO:0000313" key="1">
    <source>
        <dbReference type="EMBL" id="KAB2576359.1"/>
    </source>
</evidence>
<protein>
    <submittedName>
        <fullName evidence="2">Amino acid transporter</fullName>
    </submittedName>
</protein>
<dbReference type="Proteomes" id="UP000627934">
    <property type="component" value="Unassembled WGS sequence"/>
</dbReference>
<accession>A0A5N5DEX8</accession>
<reference evidence="2" key="2">
    <citation type="journal article" date="2018" name="DNA Res.">
        <title>Comparative genome and transcriptome analyses reveal adaptations to opportunistic infections in woody plant degrading pathogens of Botryosphaeriaceae.</title>
        <authorList>
            <person name="Yan J.Y."/>
            <person name="Zhao W.S."/>
            <person name="Chen Z."/>
            <person name="Xing Q.K."/>
            <person name="Zhang W."/>
            <person name="Chethana K.W.T."/>
            <person name="Xue M.F."/>
            <person name="Xu J.P."/>
            <person name="Phillips A.J.L."/>
            <person name="Wang Y."/>
            <person name="Liu J.H."/>
            <person name="Liu M."/>
            <person name="Zhou Y."/>
            <person name="Jayawardena R.S."/>
            <person name="Manawasinghe I.S."/>
            <person name="Huang J.B."/>
            <person name="Qiao G.H."/>
            <person name="Fu C.Y."/>
            <person name="Guo F.F."/>
            <person name="Dissanayake A.J."/>
            <person name="Peng Y.L."/>
            <person name="Hyde K.D."/>
            <person name="Li X.H."/>
        </authorList>
    </citation>
    <scope>NUCLEOTIDE SEQUENCE</scope>
    <source>
        <strain evidence="2">CSS-01s</strain>
    </source>
</reference>
<dbReference type="OrthoDB" id="6132182at2759"/>
<keyword evidence="3" id="KW-1185">Reference proteome</keyword>
<name>A0A5N5DEX8_9PEZI</name>
<evidence type="ECO:0000313" key="3">
    <source>
        <dbReference type="Proteomes" id="UP000325902"/>
    </source>
</evidence>
<organism evidence="1 3">
    <name type="scientific">Lasiodiplodia theobromae</name>
    <dbReference type="NCBI Taxonomy" id="45133"/>
    <lineage>
        <taxon>Eukaryota</taxon>
        <taxon>Fungi</taxon>
        <taxon>Dikarya</taxon>
        <taxon>Ascomycota</taxon>
        <taxon>Pezizomycotina</taxon>
        <taxon>Dothideomycetes</taxon>
        <taxon>Dothideomycetes incertae sedis</taxon>
        <taxon>Botryosphaeriales</taxon>
        <taxon>Botryosphaeriaceae</taxon>
        <taxon>Lasiodiplodia</taxon>
    </lineage>
</organism>
<sequence>MANRSNIEECFAKENYMEAWSCYNGYPHSAGHGAVGGLADLPNRLTDMGSQNMPDESVLDMADLSAAGSELTDYNGDPGNVTTLNHVLFILNLVPNVTISDIMDLGGDTICAEYVD</sequence>
<dbReference type="EMBL" id="VCHE01000024">
    <property type="protein sequence ID" value="KAB2576359.1"/>
    <property type="molecule type" value="Genomic_DNA"/>
</dbReference>
<gene>
    <name evidence="2" type="ORF">BFW01_g10373</name>
    <name evidence="1" type="ORF">DBV05_g5011</name>
</gene>
<dbReference type="AlphaFoldDB" id="A0A5N5DEX8"/>
<comment type="caution">
    <text evidence="1">The sequence shown here is derived from an EMBL/GenBank/DDBJ whole genome shotgun (WGS) entry which is preliminary data.</text>
</comment>
<dbReference type="EMBL" id="MDYX01000024">
    <property type="protein sequence ID" value="KAF9629170.1"/>
    <property type="molecule type" value="Genomic_DNA"/>
</dbReference>
<reference evidence="2" key="1">
    <citation type="submission" date="2016-08" db="EMBL/GenBank/DDBJ databases">
        <authorList>
            <person name="Yan J."/>
        </authorList>
    </citation>
    <scope>NUCLEOTIDE SEQUENCE</scope>
    <source>
        <strain evidence="2">CSS-01s</strain>
    </source>
</reference>
<evidence type="ECO:0000313" key="2">
    <source>
        <dbReference type="EMBL" id="KAF9629170.1"/>
    </source>
</evidence>
<reference evidence="1 3" key="3">
    <citation type="journal article" date="2019" name="Sci. Rep.">
        <title>A multi-omics analysis of the grapevine pathogen Lasiodiplodia theobromae reveals that temperature affects the expression of virulence- and pathogenicity-related genes.</title>
        <authorList>
            <person name="Felix C."/>
            <person name="Meneses R."/>
            <person name="Goncalves M.F.M."/>
            <person name="Tilleman L."/>
            <person name="Duarte A.S."/>
            <person name="Jorrin-Novo J.V."/>
            <person name="Van de Peer Y."/>
            <person name="Deforce D."/>
            <person name="Van Nieuwerburgh F."/>
            <person name="Esteves A.C."/>
            <person name="Alves A."/>
        </authorList>
    </citation>
    <scope>NUCLEOTIDE SEQUENCE [LARGE SCALE GENOMIC DNA]</scope>
    <source>
        <strain evidence="1 3">LA-SOL3</strain>
    </source>
</reference>
<dbReference type="Proteomes" id="UP000325902">
    <property type="component" value="Unassembled WGS sequence"/>
</dbReference>